<dbReference type="CDD" id="cd06124">
    <property type="entry name" value="cupin_NimR-like_N"/>
    <property type="match status" value="1"/>
</dbReference>
<dbReference type="Proteomes" id="UP000389128">
    <property type="component" value="Unassembled WGS sequence"/>
</dbReference>
<evidence type="ECO:0000313" key="7">
    <source>
        <dbReference type="Proteomes" id="UP000389128"/>
    </source>
</evidence>
<evidence type="ECO:0000313" key="6">
    <source>
        <dbReference type="EMBL" id="TYC55173.1"/>
    </source>
</evidence>
<evidence type="ECO:0000256" key="4">
    <source>
        <dbReference type="ARBA" id="ARBA00023163"/>
    </source>
</evidence>
<keyword evidence="7" id="KW-1185">Reference proteome</keyword>
<evidence type="ECO:0000256" key="3">
    <source>
        <dbReference type="ARBA" id="ARBA00023125"/>
    </source>
</evidence>
<keyword evidence="2" id="KW-0805">Transcription regulation</keyword>
<dbReference type="EMBL" id="SDKK01000014">
    <property type="protein sequence ID" value="TYC55173.1"/>
    <property type="molecule type" value="Genomic_DNA"/>
</dbReference>
<organism evidence="6 7">
    <name type="scientific">Zoogloea oleivorans</name>
    <dbReference type="NCBI Taxonomy" id="1552750"/>
    <lineage>
        <taxon>Bacteria</taxon>
        <taxon>Pseudomonadati</taxon>
        <taxon>Pseudomonadota</taxon>
        <taxon>Betaproteobacteria</taxon>
        <taxon>Rhodocyclales</taxon>
        <taxon>Zoogloeaceae</taxon>
        <taxon>Zoogloea</taxon>
    </lineage>
</organism>
<sequence>MTLCHDGEYQTLPHPVTAKARNYRGGETPIHSHPRAQLIYAGSGVMRVETEVGCWVVPPVRGVWIPADTAHRVIMLGTVEMRTLYIRPDAAPGLPDTCCLLEVSPLLRALILALLDEPVAYDREGRAGQIAALALCELRFLKIPALHLPMPGERRLHRLCEELIANPESRETLETLAEQQATSSRTLARQFQRETGMSFRQWRQQARLVEALGHLASGVSVALVAERLGYRSASAFAAMFKRALGLEPRRYFSGEAGAIAGEDHEAADVEYPSLNF</sequence>
<dbReference type="Pfam" id="PF02311">
    <property type="entry name" value="AraC_binding"/>
    <property type="match status" value="1"/>
</dbReference>
<proteinExistence type="predicted"/>
<dbReference type="GO" id="GO:0003700">
    <property type="term" value="F:DNA-binding transcription factor activity"/>
    <property type="evidence" value="ECO:0007669"/>
    <property type="project" value="InterPro"/>
</dbReference>
<dbReference type="Pfam" id="PF12833">
    <property type="entry name" value="HTH_18"/>
    <property type="match status" value="1"/>
</dbReference>
<dbReference type="Gene3D" id="1.10.10.60">
    <property type="entry name" value="Homeodomain-like"/>
    <property type="match status" value="1"/>
</dbReference>
<gene>
    <name evidence="6" type="ORF">ETQ85_15140</name>
</gene>
<dbReference type="OrthoDB" id="2536004at2"/>
<dbReference type="Gene3D" id="2.60.120.10">
    <property type="entry name" value="Jelly Rolls"/>
    <property type="match status" value="1"/>
</dbReference>
<dbReference type="InterPro" id="IPR003313">
    <property type="entry name" value="AraC-bd"/>
</dbReference>
<dbReference type="PANTHER" id="PTHR11019">
    <property type="entry name" value="HTH-TYPE TRANSCRIPTIONAL REGULATOR NIMR"/>
    <property type="match status" value="1"/>
</dbReference>
<protein>
    <submittedName>
        <fullName evidence="6">AraC family transcriptional regulator</fullName>
    </submittedName>
</protein>
<feature type="domain" description="HTH araC/xylS-type" evidence="5">
    <location>
        <begin position="157"/>
        <end position="254"/>
    </location>
</feature>
<reference evidence="6 7" key="1">
    <citation type="submission" date="2019-01" db="EMBL/GenBank/DDBJ databases">
        <title>Zoogloea oleivorans genome sequencing and assembly.</title>
        <authorList>
            <person name="Tancsics A."/>
            <person name="Farkas M."/>
            <person name="Kriszt B."/>
            <person name="Maroti G."/>
            <person name="Horvath B."/>
        </authorList>
    </citation>
    <scope>NUCLEOTIDE SEQUENCE [LARGE SCALE GENOMIC DNA]</scope>
    <source>
        <strain evidence="6 7">Buc</strain>
    </source>
</reference>
<keyword evidence="4" id="KW-0804">Transcription</keyword>
<dbReference type="SMART" id="SM00342">
    <property type="entry name" value="HTH_ARAC"/>
    <property type="match status" value="1"/>
</dbReference>
<dbReference type="InterPro" id="IPR011051">
    <property type="entry name" value="RmlC_Cupin_sf"/>
</dbReference>
<dbReference type="PANTHER" id="PTHR11019:SF159">
    <property type="entry name" value="TRANSCRIPTIONAL REGULATOR-RELATED"/>
    <property type="match status" value="1"/>
</dbReference>
<dbReference type="InterPro" id="IPR009057">
    <property type="entry name" value="Homeodomain-like_sf"/>
</dbReference>
<evidence type="ECO:0000256" key="1">
    <source>
        <dbReference type="ARBA" id="ARBA00022491"/>
    </source>
</evidence>
<dbReference type="PROSITE" id="PS01124">
    <property type="entry name" value="HTH_ARAC_FAMILY_2"/>
    <property type="match status" value="1"/>
</dbReference>
<evidence type="ECO:0000256" key="2">
    <source>
        <dbReference type="ARBA" id="ARBA00023015"/>
    </source>
</evidence>
<comment type="caution">
    <text evidence="6">The sequence shown here is derived from an EMBL/GenBank/DDBJ whole genome shotgun (WGS) entry which is preliminary data.</text>
</comment>
<dbReference type="SUPFAM" id="SSF46689">
    <property type="entry name" value="Homeodomain-like"/>
    <property type="match status" value="1"/>
</dbReference>
<name>A0A6C2CNX1_9RHOO</name>
<dbReference type="AlphaFoldDB" id="A0A6C2CNX1"/>
<dbReference type="InterPro" id="IPR018060">
    <property type="entry name" value="HTH_AraC"/>
</dbReference>
<dbReference type="SUPFAM" id="SSF51182">
    <property type="entry name" value="RmlC-like cupins"/>
    <property type="match status" value="1"/>
</dbReference>
<dbReference type="FunFam" id="1.10.10.60:FF:000132">
    <property type="entry name" value="AraC family transcriptional regulator"/>
    <property type="match status" value="1"/>
</dbReference>
<keyword evidence="3" id="KW-0238">DNA-binding</keyword>
<dbReference type="GO" id="GO:0043565">
    <property type="term" value="F:sequence-specific DNA binding"/>
    <property type="evidence" value="ECO:0007669"/>
    <property type="project" value="InterPro"/>
</dbReference>
<dbReference type="InterPro" id="IPR014710">
    <property type="entry name" value="RmlC-like_jellyroll"/>
</dbReference>
<accession>A0A6C2CNX1</accession>
<keyword evidence="1" id="KW-0678">Repressor</keyword>
<evidence type="ECO:0000259" key="5">
    <source>
        <dbReference type="PROSITE" id="PS01124"/>
    </source>
</evidence>